<feature type="region of interest" description="Disordered" evidence="4">
    <location>
        <begin position="353"/>
        <end position="377"/>
    </location>
</feature>
<dbReference type="InterPro" id="IPR013783">
    <property type="entry name" value="Ig-like_fold"/>
</dbReference>
<evidence type="ECO:0000313" key="7">
    <source>
        <dbReference type="EMBL" id="MDO7881002.1"/>
    </source>
</evidence>
<dbReference type="Proteomes" id="UP001241072">
    <property type="component" value="Unassembled WGS sequence"/>
</dbReference>
<sequence length="2496" mass="252041">MSTSQLETLSVGRTRARARWGVVAAIAALLAIFLSGLVGAIPASAANFGIQIGYDGTGQGTAAACAITGAGGDNSATDGVVCTNDNVRYDWFYNVSAGESLTATYTQTLPSGFSWQSNNLLFCENGPDYQATGTISGQTLTCTLTFAPGNARAGSLGMVATVSPDVPSGTVLQAPLSVTVGSTTTQYTPNPITVVSRARVDLSKRIGLYSQGPGVYNGQSGAVLRVNVAGAQLNSPNAKGIAALVSPFTFVDDLAGMPAGTVLFTPGDCRLAPLAGFPDVKGVAAGTWNCAQSAPGQPITIEVTGANTGGGPVQVSPAANQTTVFAGDYFLFVPESSIPAGGVTASDQLRGFDPEAAGGTSNFGSAADATGWEPGGYPDDTCTSPANNNNCASVVLYPSSGDNVTTYKGLYSETGGNLPSHPSTGAQLVPGQKFVAKLTTVLPSVATTDFVMCDAFDPTREQIRDDVPVTVTQSGGSGTLAPYVIEYGTQPVGNLFSKSCGVAGDSVTDGPWYSSIAAAGGPSAVTTVRVTFTGSMTSLSLDVSVPMTNVLTTPGDNSIDTLWYSANGAPYVNRGLGNYTVSDNILTVSKSTTGGQAASNALAGEVVPFHIGSTISTPTVNGSAPRVVTITDSLPTCFINPVPSAATIADWNIEVTPADFGPDGLSCTPDDVSGITLTFTTKNPITPNTPVPDIDYTVKIDNNTPDGVQKANTAVISAEGNIQNIEQRYSNSFTTVRTASQIDITKLVDQPIVEVAPDVIGFTVQWSNTMASNVGESQWIDVLPYNGDGRGTDFDGSLALASLDLAGGNGVIVEYTSRPPALIDTDPYAASNLAGGSTVWCATFGGAGCPATIADTTAIRVTIPSFAPGQVGNVHYTMQPTGNSEGDVYQNHTGIGRAEELPLEVPISNQVRVDVVASSAGELVWWDDNQDGVKDAAETGIPNVTVNLLDSAGDIIDSAVTDSNGLYRFSNYHSGDYRVVVDTSTLPLSDVIKNTYDLDNGTSSPNSDSGLFPLGVDTDRSDVNFGYVIVDDINASRFYRTQISAQTVGSTASVTDQVTFTPAATGGTYTWTLLGPVAPNAGACVSLDWTGAATVGTNSFVVTGPGIVTTPPVQLNAPGCYTYVGSYVLDGIPVGPVVDGPGIPAETVLVSANVPTVGTVASTNNNRPGATASDAVTISGLTSDSTYTWTLYGPVAPVAGSCAAVDWTNSPPALATGSFAVTTSQASYTTPSTTVSAVGCYSYGGSLAPTGTTSQVDLAPGVPSESFTISANAPTVTTEASTNVTAPLQSVSDEVTITGLGSQSATYSWTLLGPVPAVANSCDTVNWAGAPVFDAGSQVVTGDGTYQTSSTQLGNAGCYTYTGALAATPTSDAATLPAGVPAETIRVDAVTPTVATEASTNAANPPVDVTDEITIAGLGDQQTDYSWSLLGPVAPVADSCSAVNWTGAAVLDSGTIEIDGDGVYTSDASTIAEVGCYTYTGTLAASGTSNTVVHAAGDPAETILVTAGTPVVTTQASVNSANPGDTVSDAVTVSGLGAETPSYTWSLLGPVAAVADSCDAVDWTGAPVYDTGSVTASEGTFSTPSSTLGGAGCYTYIGVLAATDTTEQVILAPGVPEETVLVDALSPAVTTQASVNVAAPRTSVSDSVVVSGLGDYDATYSWTLLGPVAAVAGSCDAVDWTGAPAYDGGTVAVSGDGTYVTTATSLEAVGCYTYVGTLGATPASDEVVLGAGIPEETVLVNANVGAATTQASTNSAGPGTAVTDSVVVTGLDGETADYNWTLLGPIAPVADSCAAVDWTGAPVFDSGSFQVVGNGTYTTTASTLVAAGCYTYTGDLAGTATSLGVSLAAGDPAETVLIDSAIPGLTTQATPQTGAPGVTVSDTVVLTGPIPAGTAYSWSLVGPIAPVADSCVSLDWTGAAVVASGSFTVDGAGTYATPNSTLTAVGCYSYAGSLAGSVSTDPVVQNPGVPAETVRVDTYLPSVVTTASGSTGVAGDEFTDSIVVTGLNGAETEYDWTLLGPVAPVDDACEAVDWTGAAVADSGTLAIDGDGTYVTPATSAEAVGCYTYTGSLAASTTTDAVELAAGDPAETFIVEPYDPAVTTRASESEGLPGESFTDAVEISGLADVTTTYSWTLVQAEPDGAGQCVAIDWAADGDVIDSGEFEVTGDGTYTTDATVVTDAACYSYTGQLEATATSLGVELPAGDPLETFLIEPFEPAISTEASVLTAEPGDVITDSITISSFGIDEALYEWQLLGPVEPVLGECTTVNWTAAPVFDTGSFTVQPGTSDYGTTESVIGLPGCYTYTGALAATDSSLAAVHAAGDPAETFLVTALSPIVSTQVSNGQTQLETRVSDSIIIEGTRGATIEATWVLYGPIATTTDCSAVAWDDAEVAFEGVITVDGDGTYTTPSVLPADLGCYSFEVTLGETDTTVAVTHEVGQSSETTHVVPRPTALALTGSTVTTIIGAGAVLFGLGLTALLIARSRRTGRRSTGA</sequence>
<evidence type="ECO:0000256" key="3">
    <source>
        <dbReference type="ARBA" id="ARBA00022729"/>
    </source>
</evidence>
<gene>
    <name evidence="7" type="ORF">Q5716_02045</name>
</gene>
<keyword evidence="8" id="KW-1185">Reference proteome</keyword>
<comment type="subcellular location">
    <subcellularLocation>
        <location evidence="1">Secreted</location>
    </subcellularLocation>
</comment>
<comment type="caution">
    <text evidence="7">The sequence shown here is derived from an EMBL/GenBank/DDBJ whole genome shotgun (WGS) entry which is preliminary data.</text>
</comment>
<evidence type="ECO:0000259" key="6">
    <source>
        <dbReference type="Pfam" id="PF17210"/>
    </source>
</evidence>
<accession>A0ABT9BKM6</accession>
<keyword evidence="5" id="KW-0812">Transmembrane</keyword>
<dbReference type="InterPro" id="IPR033764">
    <property type="entry name" value="Sdr_B"/>
</dbReference>
<evidence type="ECO:0000313" key="8">
    <source>
        <dbReference type="Proteomes" id="UP001241072"/>
    </source>
</evidence>
<keyword evidence="2" id="KW-0964">Secreted</keyword>
<keyword evidence="5" id="KW-1133">Transmembrane helix</keyword>
<proteinExistence type="predicted"/>
<feature type="transmembrane region" description="Helical" evidence="5">
    <location>
        <begin position="2463"/>
        <end position="2484"/>
    </location>
</feature>
<evidence type="ECO:0000256" key="2">
    <source>
        <dbReference type="ARBA" id="ARBA00022525"/>
    </source>
</evidence>
<feature type="transmembrane region" description="Helical" evidence="5">
    <location>
        <begin position="20"/>
        <end position="41"/>
    </location>
</feature>
<evidence type="ECO:0000256" key="1">
    <source>
        <dbReference type="ARBA" id="ARBA00004613"/>
    </source>
</evidence>
<evidence type="ECO:0000256" key="4">
    <source>
        <dbReference type="SAM" id="MobiDB-lite"/>
    </source>
</evidence>
<dbReference type="RefSeq" id="WP_305001423.1">
    <property type="nucleotide sequence ID" value="NZ_JAUQUB010000001.1"/>
</dbReference>
<dbReference type="Gene3D" id="2.60.40.10">
    <property type="entry name" value="Immunoglobulins"/>
    <property type="match status" value="1"/>
</dbReference>
<dbReference type="EMBL" id="JAUQUB010000001">
    <property type="protein sequence ID" value="MDO7881002.1"/>
    <property type="molecule type" value="Genomic_DNA"/>
</dbReference>
<feature type="domain" description="SD-repeat containing protein B" evidence="6">
    <location>
        <begin position="919"/>
        <end position="984"/>
    </location>
</feature>
<name>A0ABT9BKM6_9MICO</name>
<evidence type="ECO:0000256" key="5">
    <source>
        <dbReference type="SAM" id="Phobius"/>
    </source>
</evidence>
<keyword evidence="5" id="KW-0472">Membrane</keyword>
<dbReference type="Pfam" id="PF17210">
    <property type="entry name" value="SdrD_B"/>
    <property type="match status" value="1"/>
</dbReference>
<reference evidence="7 8" key="1">
    <citation type="submission" date="2023-07" db="EMBL/GenBank/DDBJ databases">
        <title>Protaetiibacter sp. nov WY-16 isolated from soil.</title>
        <authorList>
            <person name="Liu B."/>
            <person name="Wan Y."/>
        </authorList>
    </citation>
    <scope>NUCLEOTIDE SEQUENCE [LARGE SCALE GENOMIC DNA]</scope>
    <source>
        <strain evidence="7 8">WY-16</strain>
    </source>
</reference>
<keyword evidence="3" id="KW-0732">Signal</keyword>
<organism evidence="7 8">
    <name type="scientific">Antiquaquibacter soli</name>
    <dbReference type="NCBI Taxonomy" id="3064523"/>
    <lineage>
        <taxon>Bacteria</taxon>
        <taxon>Bacillati</taxon>
        <taxon>Actinomycetota</taxon>
        <taxon>Actinomycetes</taxon>
        <taxon>Micrococcales</taxon>
        <taxon>Microbacteriaceae</taxon>
        <taxon>Antiquaquibacter</taxon>
    </lineage>
</organism>
<dbReference type="SUPFAM" id="SSF117074">
    <property type="entry name" value="Hypothetical protein PA1324"/>
    <property type="match status" value="1"/>
</dbReference>
<protein>
    <submittedName>
        <fullName evidence="7">SdrD B-like domain-containing protein</fullName>
    </submittedName>
</protein>